<accession>Q22RG2</accession>
<dbReference type="RefSeq" id="XP_001008405.1">
    <property type="nucleotide sequence ID" value="XM_001008405.1"/>
</dbReference>
<keyword evidence="1" id="KW-0732">Signal</keyword>
<proteinExistence type="predicted"/>
<dbReference type="HOGENOM" id="CLU_2163495_0_0_1"/>
<gene>
    <name evidence="2" type="ORF">TTHERM_00016250</name>
</gene>
<reference evidence="3" key="1">
    <citation type="journal article" date="2006" name="PLoS Biol.">
        <title>Macronuclear genome sequence of the ciliate Tetrahymena thermophila, a model eukaryote.</title>
        <authorList>
            <person name="Eisen J.A."/>
            <person name="Coyne R.S."/>
            <person name="Wu M."/>
            <person name="Wu D."/>
            <person name="Thiagarajan M."/>
            <person name="Wortman J.R."/>
            <person name="Badger J.H."/>
            <person name="Ren Q."/>
            <person name="Amedeo P."/>
            <person name="Jones K.M."/>
            <person name="Tallon L.J."/>
            <person name="Delcher A.L."/>
            <person name="Salzberg S.L."/>
            <person name="Silva J.C."/>
            <person name="Haas B.J."/>
            <person name="Majoros W.H."/>
            <person name="Farzad M."/>
            <person name="Carlton J.M."/>
            <person name="Smith R.K. Jr."/>
            <person name="Garg J."/>
            <person name="Pearlman R.E."/>
            <person name="Karrer K.M."/>
            <person name="Sun L."/>
            <person name="Manning G."/>
            <person name="Elde N.C."/>
            <person name="Turkewitz A.P."/>
            <person name="Asai D.J."/>
            <person name="Wilkes D.E."/>
            <person name="Wang Y."/>
            <person name="Cai H."/>
            <person name="Collins K."/>
            <person name="Stewart B.A."/>
            <person name="Lee S.R."/>
            <person name="Wilamowska K."/>
            <person name="Weinberg Z."/>
            <person name="Ruzzo W.L."/>
            <person name="Wloga D."/>
            <person name="Gaertig J."/>
            <person name="Frankel J."/>
            <person name="Tsao C.-C."/>
            <person name="Gorovsky M.A."/>
            <person name="Keeling P.J."/>
            <person name="Waller R.F."/>
            <person name="Patron N.J."/>
            <person name="Cherry J.M."/>
            <person name="Stover N.A."/>
            <person name="Krieger C.J."/>
            <person name="del Toro C."/>
            <person name="Ryder H.F."/>
            <person name="Williamson S.C."/>
            <person name="Barbeau R.A."/>
            <person name="Hamilton E.P."/>
            <person name="Orias E."/>
        </authorList>
    </citation>
    <scope>NUCLEOTIDE SEQUENCE [LARGE SCALE GENOMIC DNA]</scope>
    <source>
        <strain evidence="3">SB210</strain>
    </source>
</reference>
<organism evidence="2 3">
    <name type="scientific">Tetrahymena thermophila (strain SB210)</name>
    <dbReference type="NCBI Taxonomy" id="312017"/>
    <lineage>
        <taxon>Eukaryota</taxon>
        <taxon>Sar</taxon>
        <taxon>Alveolata</taxon>
        <taxon>Ciliophora</taxon>
        <taxon>Intramacronucleata</taxon>
        <taxon>Oligohymenophorea</taxon>
        <taxon>Hymenostomatida</taxon>
        <taxon>Tetrahymenina</taxon>
        <taxon>Tetrahymenidae</taxon>
        <taxon>Tetrahymena</taxon>
    </lineage>
</organism>
<evidence type="ECO:0000313" key="2">
    <source>
        <dbReference type="EMBL" id="EAR88160.1"/>
    </source>
</evidence>
<dbReference type="Proteomes" id="UP000009168">
    <property type="component" value="Unassembled WGS sequence"/>
</dbReference>
<name>Q22RG2_TETTS</name>
<sequence>MRITPLLLISLVSLLGVATLFTLNHRAPLEKKVNLDDCLALKLGQDVDETTQQEFFAVNQCWDQKVSFKFQINIDDVISEQTTKCMQPGETITIPNITSLFQIFGFKSSKC</sequence>
<dbReference type="InParanoid" id="Q22RG2"/>
<feature type="chain" id="PRO_5004201215" description="Transmembrane protein" evidence="1">
    <location>
        <begin position="20"/>
        <end position="111"/>
    </location>
</feature>
<dbReference type="AlphaFoldDB" id="Q22RG2"/>
<keyword evidence="3" id="KW-1185">Reference proteome</keyword>
<protein>
    <recommendedName>
        <fullName evidence="4">Transmembrane protein</fullName>
    </recommendedName>
</protein>
<dbReference type="GeneID" id="7826854"/>
<dbReference type="EMBL" id="GG662845">
    <property type="protein sequence ID" value="EAR88160.1"/>
    <property type="molecule type" value="Genomic_DNA"/>
</dbReference>
<feature type="signal peptide" evidence="1">
    <location>
        <begin position="1"/>
        <end position="19"/>
    </location>
</feature>
<evidence type="ECO:0000313" key="3">
    <source>
        <dbReference type="Proteomes" id="UP000009168"/>
    </source>
</evidence>
<evidence type="ECO:0000256" key="1">
    <source>
        <dbReference type="SAM" id="SignalP"/>
    </source>
</evidence>
<dbReference type="KEGG" id="tet:TTHERM_00016250"/>
<evidence type="ECO:0008006" key="4">
    <source>
        <dbReference type="Google" id="ProtNLM"/>
    </source>
</evidence>